<evidence type="ECO:0000313" key="11">
    <source>
        <dbReference type="Proteomes" id="UP000326302"/>
    </source>
</evidence>
<evidence type="ECO:0000256" key="1">
    <source>
        <dbReference type="ARBA" id="ARBA00004141"/>
    </source>
</evidence>
<proteinExistence type="predicted"/>
<keyword evidence="2 5" id="KW-0812">Transmembrane</keyword>
<evidence type="ECO:0000256" key="2">
    <source>
        <dbReference type="ARBA" id="ARBA00022692"/>
    </source>
</evidence>
<accession>A0A5N5UAQ5</accession>
<evidence type="ECO:0000313" key="9">
    <source>
        <dbReference type="EMBL" id="KAB7519792.1"/>
    </source>
</evidence>
<dbReference type="SUPFAM" id="SSF103481">
    <property type="entry name" value="Multidrug resistance efflux transporter EmrE"/>
    <property type="match status" value="2"/>
</dbReference>
<gene>
    <name evidence="7" type="ORF">DM867_00740</name>
    <name evidence="8" type="ORF">DMP03_06895</name>
    <name evidence="9" type="ORF">DP108_00635</name>
</gene>
<dbReference type="EMBL" id="QMDY01000001">
    <property type="protein sequence ID" value="KAB7519792.1"/>
    <property type="molecule type" value="Genomic_DNA"/>
</dbReference>
<dbReference type="Proteomes" id="UP000326865">
    <property type="component" value="Unassembled WGS sequence"/>
</dbReference>
<feature type="transmembrane region" description="Helical" evidence="5">
    <location>
        <begin position="246"/>
        <end position="267"/>
    </location>
</feature>
<organism evidence="8 11">
    <name type="scientific">Halosegnis rubeus</name>
    <dbReference type="NCBI Taxonomy" id="2212850"/>
    <lineage>
        <taxon>Archaea</taxon>
        <taxon>Methanobacteriati</taxon>
        <taxon>Methanobacteriota</taxon>
        <taxon>Stenosarchaea group</taxon>
        <taxon>Halobacteria</taxon>
        <taxon>Halobacteriales</taxon>
        <taxon>Natronomonadaceae</taxon>
        <taxon>Halosegnis</taxon>
    </lineage>
</organism>
<accession>A0A5N5UMZ8</accession>
<feature type="domain" description="EamA" evidence="6">
    <location>
        <begin position="154"/>
        <end position="293"/>
    </location>
</feature>
<comment type="subcellular location">
    <subcellularLocation>
        <location evidence="1">Membrane</location>
        <topology evidence="1">Multi-pass membrane protein</topology>
    </subcellularLocation>
</comment>
<feature type="transmembrane region" description="Helical" evidence="5">
    <location>
        <begin position="214"/>
        <end position="239"/>
    </location>
</feature>
<evidence type="ECO:0000256" key="4">
    <source>
        <dbReference type="ARBA" id="ARBA00023136"/>
    </source>
</evidence>
<feature type="domain" description="EamA" evidence="6">
    <location>
        <begin position="10"/>
        <end position="138"/>
    </location>
</feature>
<evidence type="ECO:0000256" key="5">
    <source>
        <dbReference type="SAM" id="Phobius"/>
    </source>
</evidence>
<dbReference type="EMBL" id="QJOW01000002">
    <property type="protein sequence ID" value="KAB7517080.1"/>
    <property type="molecule type" value="Genomic_DNA"/>
</dbReference>
<feature type="transmembrane region" description="Helical" evidence="5">
    <location>
        <begin position="151"/>
        <end position="172"/>
    </location>
</feature>
<keyword evidence="12" id="KW-1185">Reference proteome</keyword>
<evidence type="ECO:0000259" key="6">
    <source>
        <dbReference type="Pfam" id="PF00892"/>
    </source>
</evidence>
<evidence type="ECO:0000313" key="10">
    <source>
        <dbReference type="Proteomes" id="UP000326207"/>
    </source>
</evidence>
<feature type="transmembrane region" description="Helical" evidence="5">
    <location>
        <begin position="273"/>
        <end position="292"/>
    </location>
</feature>
<evidence type="ECO:0000256" key="3">
    <source>
        <dbReference type="ARBA" id="ARBA00022989"/>
    </source>
</evidence>
<evidence type="ECO:0000313" key="7">
    <source>
        <dbReference type="EMBL" id="KAB7515705.1"/>
    </source>
</evidence>
<reference evidence="10 11" key="1">
    <citation type="submission" date="2019-10" db="EMBL/GenBank/DDBJ databases">
        <title>Unraveling microbial dark matter from salterns through culturing: the case of the genus Halosegnis.</title>
        <authorList>
            <person name="Duran-Viseras A."/>
            <person name="Andrei A.-S."/>
            <person name="Vera-Gargallo B."/>
            <person name="Ghai R."/>
            <person name="Sanchez-Porro C."/>
            <person name="Ventosa A."/>
        </authorList>
    </citation>
    <scope>NUCLEOTIDE SEQUENCE [LARGE SCALE GENOMIC DNA]</scope>
    <source>
        <strain evidence="8 11">F17-44</strain>
        <strain evidence="7 12">F18-79</strain>
        <strain evidence="9 10">F19-13</strain>
    </source>
</reference>
<comment type="caution">
    <text evidence="8">The sequence shown here is derived from an EMBL/GenBank/DDBJ whole genome shotgun (WGS) entry which is preliminary data.</text>
</comment>
<evidence type="ECO:0000313" key="8">
    <source>
        <dbReference type="EMBL" id="KAB7517080.1"/>
    </source>
</evidence>
<dbReference type="AlphaFoldDB" id="A0A5N5UF31"/>
<dbReference type="InterPro" id="IPR000620">
    <property type="entry name" value="EamA_dom"/>
</dbReference>
<feature type="transmembrane region" description="Helical" evidence="5">
    <location>
        <begin position="127"/>
        <end position="145"/>
    </location>
</feature>
<sequence length="295" mass="29892">MPLRDSPLLAPLLAASIWGGMYVVSKWGFAQIPPLTLVTMRAVLGAAVLLPLVWVVKPSRSFSRRDWRGFAGLAALLAVSLAAQFLGTDLTTAAQGSLITVLTPVFTVALGVAVLGESLGSRKAVGILLATVGTGVVLAGRYTLADLASDALVGPTLLVVAAATFAGYTAFGKRLIRTYSALETATYATALAVPLFALGALAELTLTDASLGAIAWSPALVAAVAYLGVVSTALAWYLWYKGIERAAASTTAVAFFAQPVVGIALGGLLLNEAIGPALVAGGVVLAVGVGLVSTA</sequence>
<dbReference type="InterPro" id="IPR037185">
    <property type="entry name" value="EmrE-like"/>
</dbReference>
<dbReference type="Proteomes" id="UP000326207">
    <property type="component" value="Unassembled WGS sequence"/>
</dbReference>
<dbReference type="Pfam" id="PF00892">
    <property type="entry name" value="EamA"/>
    <property type="match status" value="2"/>
</dbReference>
<dbReference type="InterPro" id="IPR050638">
    <property type="entry name" value="AA-Vitamin_Transporters"/>
</dbReference>
<dbReference type="PANTHER" id="PTHR32322">
    <property type="entry name" value="INNER MEMBRANE TRANSPORTER"/>
    <property type="match status" value="1"/>
</dbReference>
<keyword evidence="3 5" id="KW-1133">Transmembrane helix</keyword>
<dbReference type="RefSeq" id="WP_152119961.1">
    <property type="nucleotide sequence ID" value="NZ_QJOW01000002.1"/>
</dbReference>
<feature type="transmembrane region" description="Helical" evidence="5">
    <location>
        <begin position="184"/>
        <end position="202"/>
    </location>
</feature>
<dbReference type="PANTHER" id="PTHR32322:SF2">
    <property type="entry name" value="EAMA DOMAIN-CONTAINING PROTEIN"/>
    <property type="match status" value="1"/>
</dbReference>
<dbReference type="GO" id="GO:0016020">
    <property type="term" value="C:membrane"/>
    <property type="evidence" value="ECO:0007669"/>
    <property type="project" value="UniProtKB-SubCell"/>
</dbReference>
<protein>
    <submittedName>
        <fullName evidence="8">EamA family transporter</fullName>
    </submittedName>
</protein>
<accession>A0A5N5UF31</accession>
<feature type="transmembrane region" description="Helical" evidence="5">
    <location>
        <begin position="93"/>
        <end position="115"/>
    </location>
</feature>
<dbReference type="Proteomes" id="UP000326302">
    <property type="component" value="Unassembled WGS sequence"/>
</dbReference>
<dbReference type="EMBL" id="QKKZ01000001">
    <property type="protein sequence ID" value="KAB7515705.1"/>
    <property type="molecule type" value="Genomic_DNA"/>
</dbReference>
<feature type="transmembrane region" description="Helical" evidence="5">
    <location>
        <begin position="69"/>
        <end position="87"/>
    </location>
</feature>
<dbReference type="OrthoDB" id="168794at2157"/>
<evidence type="ECO:0000313" key="12">
    <source>
        <dbReference type="Proteomes" id="UP000326865"/>
    </source>
</evidence>
<name>A0A5N5UF31_9EURY</name>
<keyword evidence="4 5" id="KW-0472">Membrane</keyword>
<feature type="transmembrane region" description="Helical" evidence="5">
    <location>
        <begin position="40"/>
        <end position="57"/>
    </location>
</feature>